<dbReference type="SUPFAM" id="SSF54928">
    <property type="entry name" value="RNA-binding domain, RBD"/>
    <property type="match status" value="1"/>
</dbReference>
<dbReference type="InterPro" id="IPR012677">
    <property type="entry name" value="Nucleotide-bd_a/b_plait_sf"/>
</dbReference>
<dbReference type="GO" id="GO:0003723">
    <property type="term" value="F:RNA binding"/>
    <property type="evidence" value="ECO:0007669"/>
    <property type="project" value="UniProtKB-UniRule"/>
</dbReference>
<dbReference type="PANTHER" id="PTHR23189">
    <property type="entry name" value="RNA RECOGNITION MOTIF-CONTAINING"/>
    <property type="match status" value="1"/>
</dbReference>
<dbReference type="InterPro" id="IPR035979">
    <property type="entry name" value="RBD_domain_sf"/>
</dbReference>
<evidence type="ECO:0000256" key="1">
    <source>
        <dbReference type="ARBA" id="ARBA00004324"/>
    </source>
</evidence>
<feature type="region of interest" description="Disordered" evidence="5">
    <location>
        <begin position="1"/>
        <end position="67"/>
    </location>
</feature>
<dbReference type="SMART" id="SM00360">
    <property type="entry name" value="RRM"/>
    <property type="match status" value="2"/>
</dbReference>
<evidence type="ECO:0000313" key="7">
    <source>
        <dbReference type="Ensembl" id="ENSPNYP00000011780.1"/>
    </source>
</evidence>
<feature type="region of interest" description="Disordered" evidence="5">
    <location>
        <begin position="356"/>
        <end position="379"/>
    </location>
</feature>
<reference evidence="7" key="1">
    <citation type="submission" date="2023-09" db="UniProtKB">
        <authorList>
            <consortium name="Ensembl"/>
        </authorList>
    </citation>
    <scope>IDENTIFICATION</scope>
</reference>
<keyword evidence="3 4" id="KW-0694">RNA-binding</keyword>
<feature type="compositionally biased region" description="Gly residues" evidence="5">
    <location>
        <begin position="476"/>
        <end position="488"/>
    </location>
</feature>
<dbReference type="PROSITE" id="PS50102">
    <property type="entry name" value="RRM"/>
    <property type="match status" value="2"/>
</dbReference>
<dbReference type="InterPro" id="IPR012975">
    <property type="entry name" value="NOPS"/>
</dbReference>
<dbReference type="Pfam" id="PF08075">
    <property type="entry name" value="NOPS"/>
    <property type="match status" value="1"/>
</dbReference>
<sequence>MANRNMQQVNMQSNNSPQPARRGTDSPAAEQTPANKDSPAPPPRQSPVAEQMEGAVEGSGEGPTEMTLDITSFRKPGEKTFTQRSRLFVGSLPPDIPEEEFKNLFSKYGNVNEVFINRERGFGFIRLETRTVAEIAKVELDGTILNNRPIRVRFATHGSALTVRNLLPVVTNELLEQAFSQFGPVERAIAVTDDRGRPTGRGIVEFASKVAARKALERCTEGALLLTTTPCPAIVEPAEHFDDEDGLSEKLLQKTPKYYKEREQKPRFAQPGTFEFEFSSRWKALDEMEKQQRDQVDRNIKEAKEKLEAELESAKHEHQLMLMRQGVICDLYCSFLHMEFNTSLLMHEEERRRREEELMRHREQEDLRRQPDGFKPNYMENTNQCSVVLRVDGYNQASAGPSGNQGQMMGMSGRGGPTGPEGTAKMGTPLMSENGAMRNDRYPQGGPMVGRPDAGSPKQQQPQQPAPLGPQAGPAPGFGRGSPVGGVFDGPNNKRRRY</sequence>
<keyword evidence="2" id="KW-0677">Repeat</keyword>
<accession>A0A3B4FME4</accession>
<dbReference type="FunFam" id="3.30.70.330:FF:000043">
    <property type="entry name" value="paraspeckle component 1 isoform X1"/>
    <property type="match status" value="1"/>
</dbReference>
<feature type="compositionally biased region" description="Low complexity" evidence="5">
    <location>
        <begin position="454"/>
        <end position="463"/>
    </location>
</feature>
<feature type="domain" description="RRM" evidence="6">
    <location>
        <begin position="159"/>
        <end position="240"/>
    </location>
</feature>
<organism evidence="7">
    <name type="scientific">Pundamilia nyererei</name>
    <dbReference type="NCBI Taxonomy" id="303518"/>
    <lineage>
        <taxon>Eukaryota</taxon>
        <taxon>Metazoa</taxon>
        <taxon>Chordata</taxon>
        <taxon>Craniata</taxon>
        <taxon>Vertebrata</taxon>
        <taxon>Euteleostomi</taxon>
        <taxon>Actinopterygii</taxon>
        <taxon>Neopterygii</taxon>
        <taxon>Teleostei</taxon>
        <taxon>Neoteleostei</taxon>
        <taxon>Acanthomorphata</taxon>
        <taxon>Ovalentaria</taxon>
        <taxon>Cichlomorphae</taxon>
        <taxon>Cichliformes</taxon>
        <taxon>Cichlidae</taxon>
        <taxon>African cichlids</taxon>
        <taxon>Pseudocrenilabrinae</taxon>
        <taxon>Haplochromini</taxon>
        <taxon>Pundamilia</taxon>
    </lineage>
</organism>
<evidence type="ECO:0000256" key="2">
    <source>
        <dbReference type="ARBA" id="ARBA00022737"/>
    </source>
</evidence>
<dbReference type="CDD" id="cd12949">
    <property type="entry name" value="NOPS_PSPC1"/>
    <property type="match status" value="1"/>
</dbReference>
<dbReference type="Ensembl" id="ENSPNYT00000012062.1">
    <property type="protein sequence ID" value="ENSPNYP00000011780.1"/>
    <property type="gene ID" value="ENSPNYG00000008893.1"/>
</dbReference>
<evidence type="ECO:0000256" key="4">
    <source>
        <dbReference type="PROSITE-ProRule" id="PRU00176"/>
    </source>
</evidence>
<feature type="compositionally biased region" description="Low complexity" evidence="5">
    <location>
        <begin position="1"/>
        <end position="19"/>
    </location>
</feature>
<dbReference type="Pfam" id="PF00076">
    <property type="entry name" value="RRM_1"/>
    <property type="match status" value="2"/>
</dbReference>
<feature type="region of interest" description="Disordered" evidence="5">
    <location>
        <begin position="396"/>
        <end position="498"/>
    </location>
</feature>
<dbReference type="AlphaFoldDB" id="A0A3B4FME4"/>
<evidence type="ECO:0000259" key="6">
    <source>
        <dbReference type="PROSITE" id="PS50102"/>
    </source>
</evidence>
<dbReference type="CDD" id="cd12332">
    <property type="entry name" value="RRM1_p54nrb_like"/>
    <property type="match status" value="1"/>
</dbReference>
<dbReference type="InterPro" id="IPR000504">
    <property type="entry name" value="RRM_dom"/>
</dbReference>
<proteinExistence type="predicted"/>
<dbReference type="GO" id="GO:0016607">
    <property type="term" value="C:nuclear speck"/>
    <property type="evidence" value="ECO:0007669"/>
    <property type="project" value="UniProtKB-SubCell"/>
</dbReference>
<dbReference type="Gene3D" id="6.10.250.1170">
    <property type="match status" value="1"/>
</dbReference>
<feature type="compositionally biased region" description="Basic and acidic residues" evidence="5">
    <location>
        <begin position="356"/>
        <end position="372"/>
    </location>
</feature>
<evidence type="ECO:0000256" key="3">
    <source>
        <dbReference type="ARBA" id="ARBA00022884"/>
    </source>
</evidence>
<dbReference type="Gene3D" id="3.30.70.330">
    <property type="match status" value="2"/>
</dbReference>
<feature type="domain" description="RRM" evidence="6">
    <location>
        <begin position="85"/>
        <end position="157"/>
    </location>
</feature>
<feature type="compositionally biased region" description="Low complexity" evidence="5">
    <location>
        <begin position="400"/>
        <end position="411"/>
    </location>
</feature>
<comment type="subcellular location">
    <subcellularLocation>
        <location evidence="1">Nucleus speckle</location>
    </subcellularLocation>
</comment>
<dbReference type="STRING" id="303518.ENSPNYP00000011780"/>
<protein>
    <submittedName>
        <fullName evidence="7">Paraspeckle component 1</fullName>
    </submittedName>
</protein>
<name>A0A3B4FME4_9CICH</name>
<evidence type="ECO:0000256" key="5">
    <source>
        <dbReference type="SAM" id="MobiDB-lite"/>
    </source>
</evidence>
<dbReference type="GeneTree" id="ENSGT00940000157358"/>